<feature type="transmembrane region" description="Helical" evidence="6">
    <location>
        <begin position="41"/>
        <end position="65"/>
    </location>
</feature>
<evidence type="ECO:0000256" key="5">
    <source>
        <dbReference type="SAM" id="MobiDB-lite"/>
    </source>
</evidence>
<keyword evidence="4 6" id="KW-0472">Membrane</keyword>
<proteinExistence type="predicted"/>
<dbReference type="EMBL" id="VJOO01000037">
    <property type="protein sequence ID" value="TSE34743.1"/>
    <property type="molecule type" value="Genomic_DNA"/>
</dbReference>
<evidence type="ECO:0000256" key="2">
    <source>
        <dbReference type="ARBA" id="ARBA00022692"/>
    </source>
</evidence>
<comment type="caution">
    <text evidence="8">The sequence shown here is derived from an EMBL/GenBank/DDBJ whole genome shotgun (WGS) entry which is preliminary data.</text>
</comment>
<dbReference type="AlphaFoldDB" id="A0A554XFX8"/>
<dbReference type="InterPro" id="IPR010445">
    <property type="entry name" value="LapA_dom"/>
</dbReference>
<keyword evidence="2 6" id="KW-0812">Transmembrane</keyword>
<reference evidence="8 9" key="1">
    <citation type="submission" date="2019-07" db="EMBL/GenBank/DDBJ databases">
        <title>Tepidimonas fonticaldi AT-A2 draft genome.</title>
        <authorList>
            <person name="Da Costa M.S."/>
            <person name="Froufe H.J.C."/>
            <person name="Egas C."/>
            <person name="Albuquerque L."/>
        </authorList>
    </citation>
    <scope>NUCLEOTIDE SEQUENCE [LARGE SCALE GENOMIC DNA]</scope>
    <source>
        <strain evidence="8 9">AT-A2</strain>
    </source>
</reference>
<gene>
    <name evidence="8" type="primary">lapA</name>
    <name evidence="8" type="ORF">Tfont_02541</name>
</gene>
<evidence type="ECO:0000256" key="6">
    <source>
        <dbReference type="SAM" id="Phobius"/>
    </source>
</evidence>
<dbReference type="RefSeq" id="WP_143969742.1">
    <property type="nucleotide sequence ID" value="NZ_VJOO01000037.1"/>
</dbReference>
<evidence type="ECO:0000313" key="8">
    <source>
        <dbReference type="EMBL" id="TSE34743.1"/>
    </source>
</evidence>
<sequence length="99" mass="10606">MRVLGWLLKAAVFLLIFALAINNQAPVRVHGLFGAQWEAPLVLVLLLVLFAGVLLGMAVMAPLWWRARRTARQSSTATPPTTPASSTAAPALEEPPHGV</sequence>
<keyword evidence="1" id="KW-1003">Cell membrane</keyword>
<dbReference type="Proteomes" id="UP000316388">
    <property type="component" value="Unassembled WGS sequence"/>
</dbReference>
<evidence type="ECO:0000256" key="4">
    <source>
        <dbReference type="ARBA" id="ARBA00023136"/>
    </source>
</evidence>
<feature type="domain" description="Lipopolysaccharide assembly protein A" evidence="7">
    <location>
        <begin position="22"/>
        <end position="73"/>
    </location>
</feature>
<evidence type="ECO:0000256" key="3">
    <source>
        <dbReference type="ARBA" id="ARBA00022989"/>
    </source>
</evidence>
<dbReference type="Pfam" id="PF06305">
    <property type="entry name" value="LapA_dom"/>
    <property type="match status" value="1"/>
</dbReference>
<evidence type="ECO:0000313" key="9">
    <source>
        <dbReference type="Proteomes" id="UP000316388"/>
    </source>
</evidence>
<protein>
    <submittedName>
        <fullName evidence="8">Lipopolysaccharide assembly protein A</fullName>
    </submittedName>
</protein>
<feature type="compositionally biased region" description="Low complexity" evidence="5">
    <location>
        <begin position="72"/>
        <end position="91"/>
    </location>
</feature>
<keyword evidence="3 6" id="KW-1133">Transmembrane helix</keyword>
<accession>A0A554XFX8</accession>
<evidence type="ECO:0000259" key="7">
    <source>
        <dbReference type="Pfam" id="PF06305"/>
    </source>
</evidence>
<organism evidence="8 9">
    <name type="scientific">Tepidimonas fonticaldi</name>
    <dbReference type="NCBI Taxonomy" id="1101373"/>
    <lineage>
        <taxon>Bacteria</taxon>
        <taxon>Pseudomonadati</taxon>
        <taxon>Pseudomonadota</taxon>
        <taxon>Betaproteobacteria</taxon>
        <taxon>Burkholderiales</taxon>
        <taxon>Tepidimonas</taxon>
    </lineage>
</organism>
<name>A0A554XFX8_9BURK</name>
<evidence type="ECO:0000256" key="1">
    <source>
        <dbReference type="ARBA" id="ARBA00022475"/>
    </source>
</evidence>
<feature type="region of interest" description="Disordered" evidence="5">
    <location>
        <begin position="72"/>
        <end position="99"/>
    </location>
</feature>
<dbReference type="GO" id="GO:0005886">
    <property type="term" value="C:plasma membrane"/>
    <property type="evidence" value="ECO:0007669"/>
    <property type="project" value="InterPro"/>
</dbReference>